<feature type="transmembrane region" description="Helical" evidence="1">
    <location>
        <begin position="55"/>
        <end position="79"/>
    </location>
</feature>
<proteinExistence type="predicted"/>
<protein>
    <submittedName>
        <fullName evidence="2">Uncharacterized protein</fullName>
    </submittedName>
</protein>
<reference evidence="2 3" key="1">
    <citation type="submission" date="2017-01" db="EMBL/GenBank/DDBJ databases">
        <title>Complete genome sequence of esterase-producing bacterium Croceicoccus marinus E4A9.</title>
        <authorList>
            <person name="Wu Y.-H."/>
            <person name="Cheng H."/>
            <person name="Xu L."/>
            <person name="Huo Y.-Y."/>
            <person name="Wang C.-S."/>
            <person name="Xu X.-W."/>
        </authorList>
    </citation>
    <scope>NUCLEOTIDE SEQUENCE [LARGE SCALE GENOMIC DNA]</scope>
    <source>
        <strain evidence="2 3">E4A9</strain>
    </source>
</reference>
<keyword evidence="1" id="KW-0472">Membrane</keyword>
<accession>A0A1Z1FDN1</accession>
<keyword evidence="1" id="KW-1133">Transmembrane helix</keyword>
<evidence type="ECO:0000313" key="2">
    <source>
        <dbReference type="EMBL" id="ARU16813.1"/>
    </source>
</evidence>
<name>A0A1Z1FDN1_9SPHN</name>
<feature type="transmembrane region" description="Helical" evidence="1">
    <location>
        <begin position="5"/>
        <end position="23"/>
    </location>
</feature>
<gene>
    <name evidence="2" type="ORF">A9D14_12315</name>
</gene>
<dbReference type="Proteomes" id="UP000195807">
    <property type="component" value="Chromosome"/>
</dbReference>
<dbReference type="AlphaFoldDB" id="A0A1Z1FDN1"/>
<feature type="transmembrane region" description="Helical" evidence="1">
    <location>
        <begin position="29"/>
        <end position="48"/>
    </location>
</feature>
<evidence type="ECO:0000256" key="1">
    <source>
        <dbReference type="SAM" id="Phobius"/>
    </source>
</evidence>
<keyword evidence="1" id="KW-0812">Transmembrane</keyword>
<organism evidence="2 3">
    <name type="scientific">Croceicoccus marinus</name>
    <dbReference type="NCBI Taxonomy" id="450378"/>
    <lineage>
        <taxon>Bacteria</taxon>
        <taxon>Pseudomonadati</taxon>
        <taxon>Pseudomonadota</taxon>
        <taxon>Alphaproteobacteria</taxon>
        <taxon>Sphingomonadales</taxon>
        <taxon>Erythrobacteraceae</taxon>
        <taxon>Croceicoccus</taxon>
    </lineage>
</organism>
<dbReference type="KEGG" id="cman:A9D14_12315"/>
<dbReference type="EMBL" id="CP019602">
    <property type="protein sequence ID" value="ARU16813.1"/>
    <property type="molecule type" value="Genomic_DNA"/>
</dbReference>
<keyword evidence="3" id="KW-1185">Reference proteome</keyword>
<sequence>MGRTLLNTTLVVVGVIILLWVALAYDNTALLWAALTIALAYVAALRVITGDQWGLVVVQAILGLVAMSGIAWFAGMLLARSL</sequence>
<evidence type="ECO:0000313" key="3">
    <source>
        <dbReference type="Proteomes" id="UP000195807"/>
    </source>
</evidence>